<evidence type="ECO:0000259" key="5">
    <source>
        <dbReference type="PROSITE" id="PS50089"/>
    </source>
</evidence>
<dbReference type="PROSITE" id="PS00518">
    <property type="entry name" value="ZF_RING_1"/>
    <property type="match status" value="1"/>
</dbReference>
<dbReference type="Pfam" id="PF00097">
    <property type="entry name" value="zf-C3HC4"/>
    <property type="match status" value="1"/>
</dbReference>
<dbReference type="AlphaFoldDB" id="A0A2G8L1M1"/>
<comment type="caution">
    <text evidence="6">The sequence shown here is derived from an EMBL/GenBank/DDBJ whole genome shotgun (WGS) entry which is preliminary data.</text>
</comment>
<dbReference type="Proteomes" id="UP000230750">
    <property type="component" value="Unassembled WGS sequence"/>
</dbReference>
<dbReference type="PROSITE" id="PS50089">
    <property type="entry name" value="ZF_RING_2"/>
    <property type="match status" value="1"/>
</dbReference>
<dbReference type="Gene3D" id="3.30.40.10">
    <property type="entry name" value="Zinc/RING finger domain, C3HC4 (zinc finger)"/>
    <property type="match status" value="1"/>
</dbReference>
<keyword evidence="3" id="KW-0862">Zinc</keyword>
<name>A0A2G8L1M1_STIJA</name>
<evidence type="ECO:0000256" key="2">
    <source>
        <dbReference type="ARBA" id="ARBA00022771"/>
    </source>
</evidence>
<dbReference type="GO" id="GO:0008270">
    <property type="term" value="F:zinc ion binding"/>
    <property type="evidence" value="ECO:0007669"/>
    <property type="project" value="UniProtKB-KW"/>
</dbReference>
<protein>
    <submittedName>
        <fullName evidence="6">E3 ubiquitin-protein ligase TRIM56</fullName>
    </submittedName>
</protein>
<keyword evidence="1" id="KW-0479">Metal-binding</keyword>
<dbReference type="OrthoDB" id="342730at2759"/>
<dbReference type="PANTHER" id="PTHR25462">
    <property type="entry name" value="BONUS, ISOFORM C-RELATED"/>
    <property type="match status" value="1"/>
</dbReference>
<evidence type="ECO:0000313" key="7">
    <source>
        <dbReference type="Proteomes" id="UP000230750"/>
    </source>
</evidence>
<accession>A0A2G8L1M1</accession>
<evidence type="ECO:0000256" key="1">
    <source>
        <dbReference type="ARBA" id="ARBA00022723"/>
    </source>
</evidence>
<dbReference type="GO" id="GO:0006513">
    <property type="term" value="P:protein monoubiquitination"/>
    <property type="evidence" value="ECO:0007669"/>
    <property type="project" value="TreeGrafter"/>
</dbReference>
<feature type="domain" description="RING-type" evidence="5">
    <location>
        <begin position="20"/>
        <end position="61"/>
    </location>
</feature>
<sequence>MEPITTALDEIEENFLSYSICIQHLKEPKVLPCLHRYCSDCLESYIKQQQQQGKLDCPQCRDLFTIPSEGFKTDYAVKSIVEYVHRKRSVTTDVIKHGYIGCVNHCFERNGHLCQACYLWHQNNNVAKEVRRTVATPGEISLKVNDNSLHVQRFSSDCVINDIRILAERERMILREKLEVAIGKRKSFYTIPSADKLIKGNVAYTKILSYQYACLRQKIQDEIVKFDIALEELETVIFELRIIVHEGNQWHAKMLTNLTKSMQLGHNNKGQLIERLLVVQENYEDFKKRVKQNQDHEILNDLRARAYEVIKRYDELERSASEIIKSKDDWSVVEDFPEVCKSLDNLDEDMGKICNKLQNEILLKLKIYHLGTYHSENKIKLVTDSLAEYHRAVLSPRFKTHINPFERGMCTVCPNCNRLIEPCHHY</sequence>
<dbReference type="SUPFAM" id="SSF57850">
    <property type="entry name" value="RING/U-box"/>
    <property type="match status" value="1"/>
</dbReference>
<evidence type="ECO:0000256" key="3">
    <source>
        <dbReference type="ARBA" id="ARBA00022833"/>
    </source>
</evidence>
<dbReference type="STRING" id="307972.A0A2G8L1M1"/>
<dbReference type="InterPro" id="IPR018957">
    <property type="entry name" value="Znf_C3HC4_RING-type"/>
</dbReference>
<dbReference type="InterPro" id="IPR013083">
    <property type="entry name" value="Znf_RING/FYVE/PHD"/>
</dbReference>
<keyword evidence="2 4" id="KW-0863">Zinc-finger</keyword>
<dbReference type="PANTHER" id="PTHR25462:SF229">
    <property type="entry name" value="TRANSCRIPTION INTERMEDIARY FACTOR 1-BETA"/>
    <property type="match status" value="1"/>
</dbReference>
<dbReference type="SMART" id="SM00184">
    <property type="entry name" value="RING"/>
    <property type="match status" value="1"/>
</dbReference>
<evidence type="ECO:0000256" key="4">
    <source>
        <dbReference type="PROSITE-ProRule" id="PRU00175"/>
    </source>
</evidence>
<dbReference type="InterPro" id="IPR017907">
    <property type="entry name" value="Znf_RING_CS"/>
</dbReference>
<organism evidence="6 7">
    <name type="scientific">Stichopus japonicus</name>
    <name type="common">Sea cucumber</name>
    <dbReference type="NCBI Taxonomy" id="307972"/>
    <lineage>
        <taxon>Eukaryota</taxon>
        <taxon>Metazoa</taxon>
        <taxon>Echinodermata</taxon>
        <taxon>Eleutherozoa</taxon>
        <taxon>Echinozoa</taxon>
        <taxon>Holothuroidea</taxon>
        <taxon>Aspidochirotacea</taxon>
        <taxon>Aspidochirotida</taxon>
        <taxon>Stichopodidae</taxon>
        <taxon>Apostichopus</taxon>
    </lineage>
</organism>
<reference evidence="6 7" key="1">
    <citation type="journal article" date="2017" name="PLoS Biol.">
        <title>The sea cucumber genome provides insights into morphological evolution and visceral regeneration.</title>
        <authorList>
            <person name="Zhang X."/>
            <person name="Sun L."/>
            <person name="Yuan J."/>
            <person name="Sun Y."/>
            <person name="Gao Y."/>
            <person name="Zhang L."/>
            <person name="Li S."/>
            <person name="Dai H."/>
            <person name="Hamel J.F."/>
            <person name="Liu C."/>
            <person name="Yu Y."/>
            <person name="Liu S."/>
            <person name="Lin W."/>
            <person name="Guo K."/>
            <person name="Jin S."/>
            <person name="Xu P."/>
            <person name="Storey K.B."/>
            <person name="Huan P."/>
            <person name="Zhang T."/>
            <person name="Zhou Y."/>
            <person name="Zhang J."/>
            <person name="Lin C."/>
            <person name="Li X."/>
            <person name="Xing L."/>
            <person name="Huo D."/>
            <person name="Sun M."/>
            <person name="Wang L."/>
            <person name="Mercier A."/>
            <person name="Li F."/>
            <person name="Yang H."/>
            <person name="Xiang J."/>
        </authorList>
    </citation>
    <scope>NUCLEOTIDE SEQUENCE [LARGE SCALE GENOMIC DNA]</scope>
    <source>
        <strain evidence="6">Shaxun</strain>
        <tissue evidence="6">Muscle</tissue>
    </source>
</reference>
<dbReference type="GO" id="GO:0061630">
    <property type="term" value="F:ubiquitin protein ligase activity"/>
    <property type="evidence" value="ECO:0007669"/>
    <property type="project" value="TreeGrafter"/>
</dbReference>
<proteinExistence type="predicted"/>
<dbReference type="InterPro" id="IPR001841">
    <property type="entry name" value="Znf_RING"/>
</dbReference>
<dbReference type="EMBL" id="MRZV01000260">
    <property type="protein sequence ID" value="PIK54151.1"/>
    <property type="molecule type" value="Genomic_DNA"/>
</dbReference>
<dbReference type="InterPro" id="IPR047153">
    <property type="entry name" value="TRIM45/56/19-like"/>
</dbReference>
<evidence type="ECO:0000313" key="6">
    <source>
        <dbReference type="EMBL" id="PIK54151.1"/>
    </source>
</evidence>
<keyword evidence="7" id="KW-1185">Reference proteome</keyword>
<gene>
    <name evidence="6" type="ORF">BSL78_08936</name>
</gene>